<evidence type="ECO:0000313" key="2">
    <source>
        <dbReference type="EMBL" id="ALO68177.1"/>
    </source>
</evidence>
<dbReference type="InterPro" id="IPR045919">
    <property type="entry name" value="DUF6338"/>
</dbReference>
<reference evidence="2 3" key="2">
    <citation type="journal article" date="2016" name="J. Biotechnol.">
        <title>Complete genome sequence of Arthrobacter alpinus ERGS4:06, a yellow pigmented bacterium tolerant to cold and radiations isolated from Sikkim Himalaya.</title>
        <authorList>
            <person name="Kumar R."/>
            <person name="Singh D."/>
            <person name="Swarnkar M.K."/>
            <person name="Singh A.K."/>
            <person name="Kumar S."/>
        </authorList>
    </citation>
    <scope>NUCLEOTIDE SEQUENCE [LARGE SCALE GENOMIC DNA]</scope>
    <source>
        <strain evidence="2 3">ERGS4:06</strain>
    </source>
</reference>
<feature type="transmembrane region" description="Helical" evidence="1">
    <location>
        <begin position="6"/>
        <end position="21"/>
    </location>
</feature>
<dbReference type="EMBL" id="CP013200">
    <property type="protein sequence ID" value="ALO68177.1"/>
    <property type="molecule type" value="Genomic_DNA"/>
</dbReference>
<evidence type="ECO:0000313" key="3">
    <source>
        <dbReference type="Proteomes" id="UP000059574"/>
    </source>
</evidence>
<feature type="transmembrane region" description="Helical" evidence="1">
    <location>
        <begin position="85"/>
        <end position="108"/>
    </location>
</feature>
<dbReference type="Proteomes" id="UP000059574">
    <property type="component" value="Chromosome"/>
</dbReference>
<feature type="transmembrane region" description="Helical" evidence="1">
    <location>
        <begin position="42"/>
        <end position="65"/>
    </location>
</feature>
<keyword evidence="1" id="KW-1133">Transmembrane helix</keyword>
<dbReference type="Pfam" id="PF19865">
    <property type="entry name" value="DUF6338"/>
    <property type="match status" value="1"/>
</dbReference>
<dbReference type="AlphaFoldDB" id="A0A0S2M3H7"/>
<dbReference type="RefSeq" id="WP_062292513.1">
    <property type="nucleotide sequence ID" value="NZ_CP013200.1"/>
</dbReference>
<name>A0A0S2M3H7_9MICC</name>
<sequence>MPSEAGAFAILVALIPGWWFVRQRERKTGDQRASALDELLQVLVAGVATTGVSITTLILWPWGMANWLVDVQRWSNEGTTYPQGNLRAIVVTSGLVLFSAILMAHLAAHWMPVPKRRLNDRSSMWVNALRADNTTHHKYISTELLDGRVFEGYLEGITPEGAADEQVMALGPPLFVKKDPSKNAKPYSADSLAVPLSQVKYAAVILRDPN</sequence>
<reference evidence="3" key="1">
    <citation type="submission" date="2015-11" db="EMBL/GenBank/DDBJ databases">
        <authorList>
            <person name="Kumar R."/>
            <person name="Singh D."/>
            <person name="Swarnkar M.K."/>
            <person name="Singh A.K."/>
            <person name="Kumar S."/>
        </authorList>
    </citation>
    <scope>NUCLEOTIDE SEQUENCE [LARGE SCALE GENOMIC DNA]</scope>
    <source>
        <strain evidence="3">ERGS4:06</strain>
    </source>
</reference>
<accession>A0A0S2M3H7</accession>
<keyword evidence="1" id="KW-0812">Transmembrane</keyword>
<gene>
    <name evidence="2" type="ORF">AS189_18835</name>
</gene>
<organism evidence="2 3">
    <name type="scientific">Arthrobacter alpinus</name>
    <dbReference type="NCBI Taxonomy" id="656366"/>
    <lineage>
        <taxon>Bacteria</taxon>
        <taxon>Bacillati</taxon>
        <taxon>Actinomycetota</taxon>
        <taxon>Actinomycetes</taxon>
        <taxon>Micrococcales</taxon>
        <taxon>Micrococcaceae</taxon>
        <taxon>Arthrobacter</taxon>
    </lineage>
</organism>
<keyword evidence="1" id="KW-0472">Membrane</keyword>
<protein>
    <submittedName>
        <fullName evidence="2">Uncharacterized protein</fullName>
    </submittedName>
</protein>
<proteinExistence type="predicted"/>
<evidence type="ECO:0000256" key="1">
    <source>
        <dbReference type="SAM" id="Phobius"/>
    </source>
</evidence>